<dbReference type="InterPro" id="IPR007454">
    <property type="entry name" value="UPF0250_YbeD-like"/>
</dbReference>
<proteinExistence type="predicted"/>
<evidence type="ECO:0000313" key="1">
    <source>
        <dbReference type="EMBL" id="MDN5114242.1"/>
    </source>
</evidence>
<reference evidence="1" key="2">
    <citation type="submission" date="2023-01" db="EMBL/GenBank/DDBJ databases">
        <authorList>
            <person name="Uljanovas D."/>
        </authorList>
    </citation>
    <scope>NUCLEOTIDE SEQUENCE</scope>
    <source>
        <strain evidence="1">W48</strain>
    </source>
</reference>
<evidence type="ECO:0000313" key="2">
    <source>
        <dbReference type="Proteomes" id="UP001170713"/>
    </source>
</evidence>
<name>A0AAW7Q448_9BACT</name>
<dbReference type="Gene3D" id="3.30.70.260">
    <property type="match status" value="1"/>
</dbReference>
<accession>A0AAW7Q448</accession>
<reference evidence="1" key="1">
    <citation type="journal article" date="2023" name="Microorganisms">
        <title>Genomic Characterization of Arcobacter butzleri Strains Isolated from Various Sources in Lithuania.</title>
        <authorList>
            <person name="Uljanovas D."/>
            <person name="Golz G."/>
            <person name="Fleischmann S."/>
            <person name="Kudirkiene E."/>
            <person name="Kasetiene N."/>
            <person name="Grineviciene A."/>
            <person name="Tamuleviciene E."/>
            <person name="Aksomaitiene J."/>
            <person name="Alter T."/>
            <person name="Malakauskas M."/>
        </authorList>
    </citation>
    <scope>NUCLEOTIDE SEQUENCE</scope>
    <source>
        <strain evidence="1">W48</strain>
    </source>
</reference>
<dbReference type="InterPro" id="IPR027471">
    <property type="entry name" value="YbeD-like_sf"/>
</dbReference>
<dbReference type="EMBL" id="JAQJJC010000007">
    <property type="protein sequence ID" value="MDN5114242.1"/>
    <property type="molecule type" value="Genomic_DNA"/>
</dbReference>
<protein>
    <submittedName>
        <fullName evidence="1">DUF493 domain-containing protein</fullName>
    </submittedName>
</protein>
<dbReference type="SUPFAM" id="SSF117991">
    <property type="entry name" value="YbeD/HP0495-like"/>
    <property type="match status" value="1"/>
</dbReference>
<dbReference type="AlphaFoldDB" id="A0AAW7Q448"/>
<comment type="caution">
    <text evidence="1">The sequence shown here is derived from an EMBL/GenBank/DDBJ whole genome shotgun (WGS) entry which is preliminary data.</text>
</comment>
<sequence>MIDLNDKKLELDYPCSWEYKLVVLETTNIKKTVKEVIFEREHKVKESKVSSKGKFKSYTLEMLVHNEDDRKEIFKLLGEHSDIKMII</sequence>
<organism evidence="1 2">
    <name type="scientific">Aliarcobacter butzleri</name>
    <dbReference type="NCBI Taxonomy" id="28197"/>
    <lineage>
        <taxon>Bacteria</taxon>
        <taxon>Pseudomonadati</taxon>
        <taxon>Campylobacterota</taxon>
        <taxon>Epsilonproteobacteria</taxon>
        <taxon>Campylobacterales</taxon>
        <taxon>Arcobacteraceae</taxon>
        <taxon>Aliarcobacter</taxon>
    </lineage>
</organism>
<dbReference type="RefSeq" id="WP_151945199.1">
    <property type="nucleotide sequence ID" value="NZ_CABVQV010000010.1"/>
</dbReference>
<gene>
    <name evidence="1" type="ORF">PJV88_06265</name>
</gene>
<dbReference type="Pfam" id="PF04359">
    <property type="entry name" value="DUF493"/>
    <property type="match status" value="1"/>
</dbReference>
<dbReference type="Proteomes" id="UP001170713">
    <property type="component" value="Unassembled WGS sequence"/>
</dbReference>